<organism evidence="1 2">
    <name type="scientific">Granulicella aggregans</name>
    <dbReference type="NCBI Taxonomy" id="474949"/>
    <lineage>
        <taxon>Bacteria</taxon>
        <taxon>Pseudomonadati</taxon>
        <taxon>Acidobacteriota</taxon>
        <taxon>Terriglobia</taxon>
        <taxon>Terriglobales</taxon>
        <taxon>Acidobacteriaceae</taxon>
        <taxon>Granulicella</taxon>
    </lineage>
</organism>
<evidence type="ECO:0000313" key="1">
    <source>
        <dbReference type="EMBL" id="MBB5061039.1"/>
    </source>
</evidence>
<dbReference type="EMBL" id="JACHIP010000026">
    <property type="protein sequence ID" value="MBB5061039.1"/>
    <property type="molecule type" value="Genomic_DNA"/>
</dbReference>
<reference evidence="1 2" key="1">
    <citation type="submission" date="2020-08" db="EMBL/GenBank/DDBJ databases">
        <title>Genomic Encyclopedia of Type Strains, Phase IV (KMG-V): Genome sequencing to study the core and pangenomes of soil and plant-associated prokaryotes.</title>
        <authorList>
            <person name="Whitman W."/>
        </authorList>
    </citation>
    <scope>NUCLEOTIDE SEQUENCE [LARGE SCALE GENOMIC DNA]</scope>
    <source>
        <strain evidence="1 2">M8UP14</strain>
    </source>
</reference>
<comment type="caution">
    <text evidence="1">The sequence shown here is derived from an EMBL/GenBank/DDBJ whole genome shotgun (WGS) entry which is preliminary data.</text>
</comment>
<keyword evidence="2" id="KW-1185">Reference proteome</keyword>
<name>A0A7W8E752_9BACT</name>
<sequence>MSVLAACEQIALPMTGDGAVFNLRRPLADRNGIDDLTLGVPCCSSMYRATNESLGPKMLNQLLLRKRLIFPSGRIDICLSCVG</sequence>
<dbReference type="Proteomes" id="UP000540989">
    <property type="component" value="Unassembled WGS sequence"/>
</dbReference>
<evidence type="ECO:0000313" key="2">
    <source>
        <dbReference type="Proteomes" id="UP000540989"/>
    </source>
</evidence>
<protein>
    <submittedName>
        <fullName evidence="1">Uncharacterized protein</fullName>
    </submittedName>
</protein>
<dbReference type="AlphaFoldDB" id="A0A7W8E752"/>
<accession>A0A7W8E752</accession>
<gene>
    <name evidence="1" type="ORF">HDF16_005775</name>
</gene>
<proteinExistence type="predicted"/>